<dbReference type="EMBL" id="MU275919">
    <property type="protein sequence ID" value="KAI0046714.1"/>
    <property type="molecule type" value="Genomic_DNA"/>
</dbReference>
<reference evidence="1" key="2">
    <citation type="journal article" date="2022" name="New Phytol.">
        <title>Evolutionary transition to the ectomycorrhizal habit in the genomes of a hyperdiverse lineage of mushroom-forming fungi.</title>
        <authorList>
            <person name="Looney B."/>
            <person name="Miyauchi S."/>
            <person name="Morin E."/>
            <person name="Drula E."/>
            <person name="Courty P.E."/>
            <person name="Kohler A."/>
            <person name="Kuo A."/>
            <person name="LaButti K."/>
            <person name="Pangilinan J."/>
            <person name="Lipzen A."/>
            <person name="Riley R."/>
            <person name="Andreopoulos W."/>
            <person name="He G."/>
            <person name="Johnson J."/>
            <person name="Nolan M."/>
            <person name="Tritt A."/>
            <person name="Barry K.W."/>
            <person name="Grigoriev I.V."/>
            <person name="Nagy L.G."/>
            <person name="Hibbett D."/>
            <person name="Henrissat B."/>
            <person name="Matheny P.B."/>
            <person name="Labbe J."/>
            <person name="Martin F.M."/>
        </authorList>
    </citation>
    <scope>NUCLEOTIDE SEQUENCE</scope>
    <source>
        <strain evidence="1">FP105234-sp</strain>
    </source>
</reference>
<proteinExistence type="predicted"/>
<evidence type="ECO:0000313" key="2">
    <source>
        <dbReference type="Proteomes" id="UP000814033"/>
    </source>
</evidence>
<accession>A0ACB8RRA9</accession>
<organism evidence="1 2">
    <name type="scientific">Auriscalpium vulgare</name>
    <dbReference type="NCBI Taxonomy" id="40419"/>
    <lineage>
        <taxon>Eukaryota</taxon>
        <taxon>Fungi</taxon>
        <taxon>Dikarya</taxon>
        <taxon>Basidiomycota</taxon>
        <taxon>Agaricomycotina</taxon>
        <taxon>Agaricomycetes</taxon>
        <taxon>Russulales</taxon>
        <taxon>Auriscalpiaceae</taxon>
        <taxon>Auriscalpium</taxon>
    </lineage>
</organism>
<evidence type="ECO:0000313" key="1">
    <source>
        <dbReference type="EMBL" id="KAI0046714.1"/>
    </source>
</evidence>
<protein>
    <submittedName>
        <fullName evidence="1">Uncharacterized protein</fullName>
    </submittedName>
</protein>
<comment type="caution">
    <text evidence="1">The sequence shown here is derived from an EMBL/GenBank/DDBJ whole genome shotgun (WGS) entry which is preliminary data.</text>
</comment>
<name>A0ACB8RRA9_9AGAM</name>
<dbReference type="Proteomes" id="UP000814033">
    <property type="component" value="Unassembled WGS sequence"/>
</dbReference>
<reference evidence="1" key="1">
    <citation type="submission" date="2021-02" db="EMBL/GenBank/DDBJ databases">
        <authorList>
            <consortium name="DOE Joint Genome Institute"/>
            <person name="Ahrendt S."/>
            <person name="Looney B.P."/>
            <person name="Miyauchi S."/>
            <person name="Morin E."/>
            <person name="Drula E."/>
            <person name="Courty P.E."/>
            <person name="Chicoki N."/>
            <person name="Fauchery L."/>
            <person name="Kohler A."/>
            <person name="Kuo A."/>
            <person name="Labutti K."/>
            <person name="Pangilinan J."/>
            <person name="Lipzen A."/>
            <person name="Riley R."/>
            <person name="Andreopoulos W."/>
            <person name="He G."/>
            <person name="Johnson J."/>
            <person name="Barry K.W."/>
            <person name="Grigoriev I.V."/>
            <person name="Nagy L."/>
            <person name="Hibbett D."/>
            <person name="Henrissat B."/>
            <person name="Matheny P.B."/>
            <person name="Labbe J."/>
            <person name="Martin F."/>
        </authorList>
    </citation>
    <scope>NUCLEOTIDE SEQUENCE</scope>
    <source>
        <strain evidence="1">FP105234-sp</strain>
    </source>
</reference>
<keyword evidence="2" id="KW-1185">Reference proteome</keyword>
<gene>
    <name evidence="1" type="ORF">FA95DRAFT_1343288</name>
</gene>
<sequence>MQTENGKKESVKETTVQGSTTPPYKRRENEENPAKVFTIRLSGLARTKPYLARARSVCGLAPVFHLTRCHRRRLLGFCSQSVSGLIVSSVLSLTGRRKCYLCAAARKILVLYRGGISANRGEECHRSLVTSCVHLAKDNLLPIMPEYSGGMIMDAIEIGQWSHIVPASQSYLLSPVPPGGTRRVTNQTP</sequence>